<feature type="compositionally biased region" description="Polar residues" evidence="4">
    <location>
        <begin position="312"/>
        <end position="321"/>
    </location>
</feature>
<keyword evidence="7" id="KW-1185">Reference proteome</keyword>
<gene>
    <name evidence="6" type="ORF">Fcan01_01892</name>
</gene>
<feature type="region of interest" description="Disordered" evidence="4">
    <location>
        <begin position="246"/>
        <end position="343"/>
    </location>
</feature>
<sequence length="1101" mass="119641">MMKGGGRFSGGGGLATREPPLIQLVEKYLADNSNLSYINIDDMIDYFQGQYYRFARMQRKVFANQVRGAYFDYCRRNTNGNGTQTESNPPQVPNTDRSDSDIEEIEEDAYTPKNDFVNANVSNLYKASTANANFPKTSGNVQEPQNMLTFPTSTVQLAGGSGGTNSTVTVAAVTTTHSSSDLATDSDDDLEIIDEVQGRNVIKKLDSPTGQNDGSTASSSSIANSVIPSGITLTIVPPEGGAGNRHVAVAPPINRPNMSIKSTSTPSSSILLGKMDKISTPQRPVRAVGNNGLPSSSSIEQRRKQVADHTKSNSSFNSVIPQQRGMKRKNSSSENQGIRDDLTNKKLKKEVTIVGDTGYRLANFAGSEKVVEEVCRLLMHLKHPEVYKTLGVNAPRGFLLHGPPGVGKTLLANAISGELQLPMLKVTGTEFVSGISGESESNIRDLFNQAISIAPCIIFIDEIDSITPKRETVQKEMERRIVAQLLSCIDDLMNQENGGQVLLIGATNRIEAIDTALRRAGRFDKEICLGIPDEKSRQRILEVICRNLRLAPGFDLGTLAKLTPGYVGADLQLLVREAAVQAVNKALMDTTQKRAKADSKKNKQKAEAKVQLGSVLISPEDPTTVPIAESSTETSVVEESICDNDVTNKKTTEPVAPTEPPNQDAPPPTESSVTEVPDSTNVDAPNGNTDNAVENPKVMDVEAEEKMEVDVDKPQPDTASIDATIEVVENSGEIQNQKDDILATSQVSDKVDDEEPEDEPEAEPETAPYLRWIKETAPLSSSQLDELYIFIDDFEEALKHVQPSSKREGFATVPDTTWDDIGALADIREELEVSILGPVKYSRAYETLGLMNPAGVLLCGPPGCGKTLLAKAVAHEAGINFISVKGPELLNMYVGESERAVRQCFIRAKNSSPCVIFFDEIDALCPRRSDAPESGSGSRIVNQLLTEMDGVEGRQGVFIMAATNRPDILDPAILRPGRLDKLLFVDLPSTNDRYDILKAITKNGTNPVLSLDVDLKAISGRECCDNYTGADLAALVREASVAAFKDLVMNKSQDAVSLNDLKVSMRHFEVALLKTKPSVTKEERDKYAKMKERYSSISGQR</sequence>
<dbReference type="OMA" id="EGLCIER"/>
<feature type="compositionally biased region" description="Polar residues" evidence="4">
    <location>
        <begin position="77"/>
        <end position="95"/>
    </location>
</feature>
<dbReference type="Gene3D" id="3.40.50.300">
    <property type="entry name" value="P-loop containing nucleotide triphosphate hydrolases"/>
    <property type="match status" value="2"/>
</dbReference>
<dbReference type="GO" id="GO:0016887">
    <property type="term" value="F:ATP hydrolysis activity"/>
    <property type="evidence" value="ECO:0007669"/>
    <property type="project" value="InterPro"/>
</dbReference>
<dbReference type="AlphaFoldDB" id="A0A226EZL5"/>
<dbReference type="InterPro" id="IPR041569">
    <property type="entry name" value="AAA_lid_3"/>
</dbReference>
<dbReference type="GO" id="GO:0003723">
    <property type="term" value="F:RNA binding"/>
    <property type="evidence" value="ECO:0007669"/>
    <property type="project" value="TreeGrafter"/>
</dbReference>
<feature type="compositionally biased region" description="Acidic residues" evidence="4">
    <location>
        <begin position="751"/>
        <end position="764"/>
    </location>
</feature>
<dbReference type="Gene3D" id="1.10.8.60">
    <property type="match status" value="2"/>
</dbReference>
<feature type="region of interest" description="Disordered" evidence="4">
    <location>
        <begin position="1082"/>
        <end position="1101"/>
    </location>
</feature>
<feature type="compositionally biased region" description="Basic and acidic residues" evidence="4">
    <location>
        <begin position="300"/>
        <end position="311"/>
    </location>
</feature>
<evidence type="ECO:0000256" key="2">
    <source>
        <dbReference type="ARBA" id="ARBA00022741"/>
    </source>
</evidence>
<dbReference type="GO" id="GO:0005634">
    <property type="term" value="C:nucleus"/>
    <property type="evidence" value="ECO:0007669"/>
    <property type="project" value="TreeGrafter"/>
</dbReference>
<dbReference type="GO" id="GO:1990275">
    <property type="term" value="F:preribosome binding"/>
    <property type="evidence" value="ECO:0007669"/>
    <property type="project" value="TreeGrafter"/>
</dbReference>
<evidence type="ECO:0000259" key="5">
    <source>
        <dbReference type="SMART" id="SM00382"/>
    </source>
</evidence>
<dbReference type="PANTHER" id="PTHR23077">
    <property type="entry name" value="AAA-FAMILY ATPASE"/>
    <property type="match status" value="1"/>
</dbReference>
<dbReference type="InterPro" id="IPR031996">
    <property type="entry name" value="NVL2_nucleolin-bd"/>
</dbReference>
<feature type="region of interest" description="Disordered" evidence="4">
    <location>
        <begin position="731"/>
        <end position="765"/>
    </location>
</feature>
<dbReference type="Pfam" id="PF16725">
    <property type="entry name" value="Nucleolin_bd"/>
    <property type="match status" value="1"/>
</dbReference>
<organism evidence="6 7">
    <name type="scientific">Folsomia candida</name>
    <name type="common">Springtail</name>
    <dbReference type="NCBI Taxonomy" id="158441"/>
    <lineage>
        <taxon>Eukaryota</taxon>
        <taxon>Metazoa</taxon>
        <taxon>Ecdysozoa</taxon>
        <taxon>Arthropoda</taxon>
        <taxon>Hexapoda</taxon>
        <taxon>Collembola</taxon>
        <taxon>Entomobryomorpha</taxon>
        <taxon>Isotomoidea</taxon>
        <taxon>Isotomidae</taxon>
        <taxon>Proisotominae</taxon>
        <taxon>Folsomia</taxon>
    </lineage>
</organism>
<proteinExistence type="inferred from homology"/>
<dbReference type="Pfam" id="PF17862">
    <property type="entry name" value="AAA_lid_3"/>
    <property type="match status" value="2"/>
</dbReference>
<dbReference type="SUPFAM" id="SSF52540">
    <property type="entry name" value="P-loop containing nucleoside triphosphate hydrolases"/>
    <property type="match status" value="2"/>
</dbReference>
<evidence type="ECO:0000313" key="6">
    <source>
        <dbReference type="EMBL" id="OXA63013.1"/>
    </source>
</evidence>
<evidence type="ECO:0000313" key="7">
    <source>
        <dbReference type="Proteomes" id="UP000198287"/>
    </source>
</evidence>
<dbReference type="InterPro" id="IPR003959">
    <property type="entry name" value="ATPase_AAA_core"/>
</dbReference>
<dbReference type="EMBL" id="LNIX01000001">
    <property type="protein sequence ID" value="OXA63013.1"/>
    <property type="molecule type" value="Genomic_DNA"/>
</dbReference>
<feature type="region of interest" description="Disordered" evidence="4">
    <location>
        <begin position="201"/>
        <end position="222"/>
    </location>
</feature>
<dbReference type="InterPro" id="IPR027417">
    <property type="entry name" value="P-loop_NTPase"/>
</dbReference>
<comment type="similarity">
    <text evidence="1">Belongs to the AAA ATPase family.</text>
</comment>
<dbReference type="FunFam" id="3.40.50.300:FF:000600">
    <property type="entry name" value="Nuclear valosin-containing protein-like"/>
    <property type="match status" value="1"/>
</dbReference>
<dbReference type="GO" id="GO:0042254">
    <property type="term" value="P:ribosome biogenesis"/>
    <property type="evidence" value="ECO:0007669"/>
    <property type="project" value="TreeGrafter"/>
</dbReference>
<dbReference type="Gene3D" id="1.10.10.2010">
    <property type="match status" value="1"/>
</dbReference>
<dbReference type="STRING" id="158441.A0A226EZL5"/>
<keyword evidence="2" id="KW-0547">Nucleotide-binding</keyword>
<feature type="compositionally biased region" description="Pro residues" evidence="4">
    <location>
        <begin position="657"/>
        <end position="669"/>
    </location>
</feature>
<feature type="compositionally biased region" description="Polar residues" evidence="4">
    <location>
        <begin position="670"/>
        <end position="692"/>
    </location>
</feature>
<feature type="domain" description="AAA+ ATPase" evidence="5">
    <location>
        <begin position="852"/>
        <end position="989"/>
    </location>
</feature>
<evidence type="ECO:0000256" key="4">
    <source>
        <dbReference type="SAM" id="MobiDB-lite"/>
    </source>
</evidence>
<dbReference type="FunFam" id="3.40.50.300:FF:000149">
    <property type="entry name" value="Nuclear valosin-containing protein-like"/>
    <property type="match status" value="1"/>
</dbReference>
<dbReference type="Proteomes" id="UP000198287">
    <property type="component" value="Unassembled WGS sequence"/>
</dbReference>
<dbReference type="InterPro" id="IPR003960">
    <property type="entry name" value="ATPase_AAA_CS"/>
</dbReference>
<feature type="domain" description="AAA+ ATPase" evidence="5">
    <location>
        <begin position="394"/>
        <end position="533"/>
    </location>
</feature>
<feature type="region of interest" description="Disordered" evidence="4">
    <location>
        <begin position="77"/>
        <end position="100"/>
    </location>
</feature>
<dbReference type="CDD" id="cd19530">
    <property type="entry name" value="RecA-like_NVL_r2-like"/>
    <property type="match status" value="1"/>
</dbReference>
<accession>A0A226EZL5</accession>
<dbReference type="PROSITE" id="PS00674">
    <property type="entry name" value="AAA"/>
    <property type="match status" value="2"/>
</dbReference>
<feature type="compositionally biased region" description="Basic and acidic residues" evidence="4">
    <location>
        <begin position="593"/>
        <end position="608"/>
    </location>
</feature>
<comment type="caution">
    <text evidence="6">The sequence shown here is derived from an EMBL/GenBank/DDBJ whole genome shotgun (WGS) entry which is preliminary data.</text>
</comment>
<dbReference type="SMART" id="SM00382">
    <property type="entry name" value="AAA"/>
    <property type="match status" value="2"/>
</dbReference>
<feature type="region of interest" description="Disordered" evidence="4">
    <location>
        <begin position="593"/>
        <end position="696"/>
    </location>
</feature>
<dbReference type="GO" id="GO:0005524">
    <property type="term" value="F:ATP binding"/>
    <property type="evidence" value="ECO:0007669"/>
    <property type="project" value="UniProtKB-KW"/>
</dbReference>
<feature type="compositionally biased region" description="Low complexity" evidence="4">
    <location>
        <begin position="629"/>
        <end position="639"/>
    </location>
</feature>
<protein>
    <submittedName>
        <fullName evidence="6">Nuclear valosin-containing protein-like</fullName>
    </submittedName>
</protein>
<dbReference type="Pfam" id="PF00004">
    <property type="entry name" value="AAA"/>
    <property type="match status" value="2"/>
</dbReference>
<feature type="compositionally biased region" description="Low complexity" evidence="4">
    <location>
        <begin position="259"/>
        <end position="270"/>
    </location>
</feature>
<keyword evidence="3" id="KW-0067">ATP-binding</keyword>
<dbReference type="PANTHER" id="PTHR23077:SF171">
    <property type="entry name" value="NUCLEAR VALOSIN-CONTAINING PROTEIN-LIKE"/>
    <property type="match status" value="1"/>
</dbReference>
<name>A0A226EZL5_FOLCA</name>
<evidence type="ECO:0000256" key="1">
    <source>
        <dbReference type="ARBA" id="ARBA00006914"/>
    </source>
</evidence>
<evidence type="ECO:0000256" key="3">
    <source>
        <dbReference type="ARBA" id="ARBA00022840"/>
    </source>
</evidence>
<reference evidence="6 7" key="1">
    <citation type="submission" date="2015-12" db="EMBL/GenBank/DDBJ databases">
        <title>The genome of Folsomia candida.</title>
        <authorList>
            <person name="Faddeeva A."/>
            <person name="Derks M.F."/>
            <person name="Anvar Y."/>
            <person name="Smit S."/>
            <person name="Van Straalen N."/>
            <person name="Roelofs D."/>
        </authorList>
    </citation>
    <scope>NUCLEOTIDE SEQUENCE [LARGE SCALE GENOMIC DNA]</scope>
    <source>
        <strain evidence="6 7">VU population</strain>
        <tissue evidence="6">Whole body</tissue>
    </source>
</reference>
<dbReference type="InterPro" id="IPR050168">
    <property type="entry name" value="AAA_ATPase_domain"/>
</dbReference>
<feature type="compositionally biased region" description="Basic and acidic residues" evidence="4">
    <location>
        <begin position="1082"/>
        <end position="1094"/>
    </location>
</feature>
<dbReference type="OrthoDB" id="27435at2759"/>
<dbReference type="InterPro" id="IPR038100">
    <property type="entry name" value="NLV2_N_sf"/>
</dbReference>
<dbReference type="InterPro" id="IPR003593">
    <property type="entry name" value="AAA+_ATPase"/>
</dbReference>